<gene>
    <name evidence="2" type="ORF">Esi_0318_0023</name>
</gene>
<evidence type="ECO:0000256" key="1">
    <source>
        <dbReference type="SAM" id="MobiDB-lite"/>
    </source>
</evidence>
<feature type="compositionally biased region" description="Low complexity" evidence="1">
    <location>
        <begin position="13"/>
        <end position="24"/>
    </location>
</feature>
<proteinExistence type="predicted"/>
<evidence type="ECO:0000313" key="3">
    <source>
        <dbReference type="Proteomes" id="UP000002630"/>
    </source>
</evidence>
<organism evidence="2 3">
    <name type="scientific">Ectocarpus siliculosus</name>
    <name type="common">Brown alga</name>
    <name type="synonym">Conferva siliculosa</name>
    <dbReference type="NCBI Taxonomy" id="2880"/>
    <lineage>
        <taxon>Eukaryota</taxon>
        <taxon>Sar</taxon>
        <taxon>Stramenopiles</taxon>
        <taxon>Ochrophyta</taxon>
        <taxon>PX clade</taxon>
        <taxon>Phaeophyceae</taxon>
        <taxon>Ectocarpales</taxon>
        <taxon>Ectocarpaceae</taxon>
        <taxon>Ectocarpus</taxon>
    </lineage>
</organism>
<dbReference type="Proteomes" id="UP000002630">
    <property type="component" value="Linkage Group LG30"/>
</dbReference>
<protein>
    <submittedName>
        <fullName evidence="2">Uncharacterized protein</fullName>
    </submittedName>
</protein>
<name>D7FWY2_ECTSI</name>
<dbReference type="EMBL" id="FN648507">
    <property type="protein sequence ID" value="CBJ32220.1"/>
    <property type="molecule type" value="Genomic_DNA"/>
</dbReference>
<feature type="region of interest" description="Disordered" evidence="1">
    <location>
        <begin position="1"/>
        <end position="44"/>
    </location>
</feature>
<dbReference type="AlphaFoldDB" id="D7FWY2"/>
<keyword evidence="3" id="KW-1185">Reference proteome</keyword>
<dbReference type="InParanoid" id="D7FWY2"/>
<sequence length="59" mass="6344">MSNEVLITISARTSTTGNGTISSNVFKDRSRPPRNIPPTSHVCFDRRPACPSGDHCNGS</sequence>
<accession>D7FWY2</accession>
<dbReference type="EMBL" id="FN649755">
    <property type="protein sequence ID" value="CBJ32220.1"/>
    <property type="molecule type" value="Genomic_DNA"/>
</dbReference>
<reference evidence="2 3" key="1">
    <citation type="journal article" date="2010" name="Nature">
        <title>The Ectocarpus genome and the independent evolution of multicellularity in brown algae.</title>
        <authorList>
            <person name="Cock J.M."/>
            <person name="Sterck L."/>
            <person name="Rouze P."/>
            <person name="Scornet D."/>
            <person name="Allen A.E."/>
            <person name="Amoutzias G."/>
            <person name="Anthouard V."/>
            <person name="Artiguenave F."/>
            <person name="Aury J.M."/>
            <person name="Badger J.H."/>
            <person name="Beszteri B."/>
            <person name="Billiau K."/>
            <person name="Bonnet E."/>
            <person name="Bothwell J.H."/>
            <person name="Bowler C."/>
            <person name="Boyen C."/>
            <person name="Brownlee C."/>
            <person name="Carrano C.J."/>
            <person name="Charrier B."/>
            <person name="Cho G.Y."/>
            <person name="Coelho S.M."/>
            <person name="Collen J."/>
            <person name="Corre E."/>
            <person name="Da Silva C."/>
            <person name="Delage L."/>
            <person name="Delaroque N."/>
            <person name="Dittami S.M."/>
            <person name="Doulbeau S."/>
            <person name="Elias M."/>
            <person name="Farnham G."/>
            <person name="Gachon C.M."/>
            <person name="Gschloessl B."/>
            <person name="Heesch S."/>
            <person name="Jabbari K."/>
            <person name="Jubin C."/>
            <person name="Kawai H."/>
            <person name="Kimura K."/>
            <person name="Kloareg B."/>
            <person name="Kupper F.C."/>
            <person name="Lang D."/>
            <person name="Le Bail A."/>
            <person name="Leblanc C."/>
            <person name="Lerouge P."/>
            <person name="Lohr M."/>
            <person name="Lopez P.J."/>
            <person name="Martens C."/>
            <person name="Maumus F."/>
            <person name="Michel G."/>
            <person name="Miranda-Saavedra D."/>
            <person name="Morales J."/>
            <person name="Moreau H."/>
            <person name="Motomura T."/>
            <person name="Nagasato C."/>
            <person name="Napoli C.A."/>
            <person name="Nelson D.R."/>
            <person name="Nyvall-Collen P."/>
            <person name="Peters A.F."/>
            <person name="Pommier C."/>
            <person name="Potin P."/>
            <person name="Poulain J."/>
            <person name="Quesneville H."/>
            <person name="Read B."/>
            <person name="Rensing S.A."/>
            <person name="Ritter A."/>
            <person name="Rousvoal S."/>
            <person name="Samanta M."/>
            <person name="Samson G."/>
            <person name="Schroeder D.C."/>
            <person name="Segurens B."/>
            <person name="Strittmatter M."/>
            <person name="Tonon T."/>
            <person name="Tregear J.W."/>
            <person name="Valentin K."/>
            <person name="von Dassow P."/>
            <person name="Yamagishi T."/>
            <person name="Van de Peer Y."/>
            <person name="Wincker P."/>
        </authorList>
    </citation>
    <scope>NUCLEOTIDE SEQUENCE [LARGE SCALE GENOMIC DNA]</scope>
    <source>
        <strain evidence="3">Ec32 / CCAP1310/4</strain>
    </source>
</reference>
<evidence type="ECO:0000313" key="2">
    <source>
        <dbReference type="EMBL" id="CBJ32220.1"/>
    </source>
</evidence>